<dbReference type="Proteomes" id="UP000245762">
    <property type="component" value="Unassembled WGS sequence"/>
</dbReference>
<evidence type="ECO:0000256" key="2">
    <source>
        <dbReference type="SAM" id="SignalP"/>
    </source>
</evidence>
<evidence type="ECO:0008006" key="5">
    <source>
        <dbReference type="Google" id="ProtNLM"/>
    </source>
</evidence>
<feature type="signal peptide" evidence="2">
    <location>
        <begin position="1"/>
        <end position="21"/>
    </location>
</feature>
<dbReference type="AlphaFoldDB" id="A0A316KXH6"/>
<evidence type="ECO:0000256" key="1">
    <source>
        <dbReference type="SAM" id="Coils"/>
    </source>
</evidence>
<gene>
    <name evidence="3" type="ORF">DKG77_09740</name>
</gene>
<accession>A0A316KXH6</accession>
<dbReference type="RefSeq" id="WP_109662551.1">
    <property type="nucleotide sequence ID" value="NZ_QGEG01000002.1"/>
</dbReference>
<keyword evidence="1" id="KW-0175">Coiled coil</keyword>
<reference evidence="3 4" key="1">
    <citation type="submission" date="2018-05" db="EMBL/GenBank/DDBJ databases">
        <title>Complete genome sequence of Flagellimonas aquimarina ECD12 isolated from seaweed Ecklonia cava.</title>
        <authorList>
            <person name="Choi S."/>
            <person name="Seong C."/>
        </authorList>
    </citation>
    <scope>NUCLEOTIDE SEQUENCE [LARGE SCALE GENOMIC DNA]</scope>
    <source>
        <strain evidence="3 4">ECD12</strain>
    </source>
</reference>
<proteinExistence type="predicted"/>
<protein>
    <recommendedName>
        <fullName evidence="5">BZIP transcription factor</fullName>
    </recommendedName>
</protein>
<name>A0A316KXH6_9FLAO</name>
<evidence type="ECO:0000313" key="3">
    <source>
        <dbReference type="EMBL" id="PWL38534.1"/>
    </source>
</evidence>
<sequence length="357" mass="38383">MKKTFLFNISVFFLFSIFTFGQNSFPASGNVGIGTLTPEYNLEVVGSINATELLLNGTTLQNSPWNTSGNNTFYNIGNVGIGTNNPNFNLDIAGSLNATSIFLNGSAIEGPVWSLNGNNSFYNTGNVGIGTNTPNFTLDVDGSLNATSIFLNGSAIEGPVWSLNGNDSFYNTGNVGIGTNTPNFTLDVDGSLNATSIFLNGSAVQSSQWVTTGNDVSYSSGNVGIGITTVPTGYSLAVVGSIISEGITVKLQSDGWPDFVFEKDFLLPSLRSIEKYIQRNGHLPNIPSAIEIGRNGINLGEMDAQLLQKIEELTLYTIQQQKEIDDLKNANQALIEQNELVKTLTKRIEKMEESLKN</sequence>
<keyword evidence="4" id="KW-1185">Reference proteome</keyword>
<evidence type="ECO:0000313" key="4">
    <source>
        <dbReference type="Proteomes" id="UP000245762"/>
    </source>
</evidence>
<organism evidence="3 4">
    <name type="scientific">Flagellimonas aquimarina</name>
    <dbReference type="NCBI Taxonomy" id="2201895"/>
    <lineage>
        <taxon>Bacteria</taxon>
        <taxon>Pseudomonadati</taxon>
        <taxon>Bacteroidota</taxon>
        <taxon>Flavobacteriia</taxon>
        <taxon>Flavobacteriales</taxon>
        <taxon>Flavobacteriaceae</taxon>
        <taxon>Flagellimonas</taxon>
    </lineage>
</organism>
<dbReference type="OrthoDB" id="658938at2"/>
<feature type="coiled-coil region" evidence="1">
    <location>
        <begin position="317"/>
        <end position="354"/>
    </location>
</feature>
<feature type="chain" id="PRO_5016271415" description="BZIP transcription factor" evidence="2">
    <location>
        <begin position="22"/>
        <end position="357"/>
    </location>
</feature>
<keyword evidence="2" id="KW-0732">Signal</keyword>
<comment type="caution">
    <text evidence="3">The sequence shown here is derived from an EMBL/GenBank/DDBJ whole genome shotgun (WGS) entry which is preliminary data.</text>
</comment>
<dbReference type="EMBL" id="QGEG01000002">
    <property type="protein sequence ID" value="PWL38534.1"/>
    <property type="molecule type" value="Genomic_DNA"/>
</dbReference>